<organism evidence="2 3">
    <name type="scientific">Kibdelosporangium aridum</name>
    <dbReference type="NCBI Taxonomy" id="2030"/>
    <lineage>
        <taxon>Bacteria</taxon>
        <taxon>Bacillati</taxon>
        <taxon>Actinomycetota</taxon>
        <taxon>Actinomycetes</taxon>
        <taxon>Pseudonocardiales</taxon>
        <taxon>Pseudonocardiaceae</taxon>
        <taxon>Kibdelosporangium</taxon>
    </lineage>
</organism>
<gene>
    <name evidence="2" type="ORF">SAMN05661093_07994</name>
</gene>
<feature type="region of interest" description="Disordered" evidence="1">
    <location>
        <begin position="142"/>
        <end position="161"/>
    </location>
</feature>
<dbReference type="Proteomes" id="UP000192674">
    <property type="component" value="Unassembled WGS sequence"/>
</dbReference>
<evidence type="ECO:0000313" key="3">
    <source>
        <dbReference type="Proteomes" id="UP000192674"/>
    </source>
</evidence>
<evidence type="ECO:0008006" key="4">
    <source>
        <dbReference type="Google" id="ProtNLM"/>
    </source>
</evidence>
<name>A0A1W2FP96_KIBAR</name>
<dbReference type="EMBL" id="FWXV01000009">
    <property type="protein sequence ID" value="SMD23466.1"/>
    <property type="molecule type" value="Genomic_DNA"/>
</dbReference>
<dbReference type="SUPFAM" id="SSF53213">
    <property type="entry name" value="LigB-like"/>
    <property type="match status" value="1"/>
</dbReference>
<evidence type="ECO:0000256" key="1">
    <source>
        <dbReference type="SAM" id="MobiDB-lite"/>
    </source>
</evidence>
<dbReference type="Gene3D" id="3.40.830.10">
    <property type="entry name" value="LigB-like"/>
    <property type="match status" value="1"/>
</dbReference>
<protein>
    <recommendedName>
        <fullName evidence="4">Catalytic LigB subunit of aromatic ring-opening dioxygenase</fullName>
    </recommendedName>
</protein>
<evidence type="ECO:0000313" key="2">
    <source>
        <dbReference type="EMBL" id="SMD23466.1"/>
    </source>
</evidence>
<sequence>MIVRAAVVPYPPLLVPELVVADVPEVSEVRRACVAAVRSLAASSRRWIAVAPGFGEVAGDAAGSFRGFGVDVRVRLNENTEGDFDPELPLPILIAAWLREQAGAQVVSVQLVSPSATGAECRALGARLAEGENSPVGLLVLGDGSPRHGERAPLRPDPRAPDFDNEVHTAFENADTEALLGLDEGLAADLGVPGRAAWQVLAGTGSGWQCVTSELMVPFGVGYHVAVWDRGHLWDRVVS</sequence>
<keyword evidence="3" id="KW-1185">Reference proteome</keyword>
<feature type="compositionally biased region" description="Basic and acidic residues" evidence="1">
    <location>
        <begin position="145"/>
        <end position="161"/>
    </location>
</feature>
<dbReference type="OrthoDB" id="4543339at2"/>
<dbReference type="AlphaFoldDB" id="A0A1W2FP96"/>
<accession>A0A1W2FP96</accession>
<proteinExistence type="predicted"/>
<dbReference type="RefSeq" id="WP_084432310.1">
    <property type="nucleotide sequence ID" value="NZ_FWXV01000009.1"/>
</dbReference>
<reference evidence="2 3" key="1">
    <citation type="submission" date="2017-04" db="EMBL/GenBank/DDBJ databases">
        <authorList>
            <person name="Afonso C.L."/>
            <person name="Miller P.J."/>
            <person name="Scott M.A."/>
            <person name="Spackman E."/>
            <person name="Goraichik I."/>
            <person name="Dimitrov K.M."/>
            <person name="Suarez D.L."/>
            <person name="Swayne D.E."/>
        </authorList>
    </citation>
    <scope>NUCLEOTIDE SEQUENCE [LARGE SCALE GENOMIC DNA]</scope>
    <source>
        <strain evidence="2 3">DSM 43828</strain>
    </source>
</reference>
<dbReference type="CDD" id="cd07951">
    <property type="entry name" value="ED_3B_N_AMMECR1"/>
    <property type="match status" value="1"/>
</dbReference>